<dbReference type="OrthoDB" id="581140at2"/>
<evidence type="ECO:0008006" key="3">
    <source>
        <dbReference type="Google" id="ProtNLM"/>
    </source>
</evidence>
<proteinExistence type="predicted"/>
<organism evidence="1 2">
    <name type="scientific">Algoriphagus halophilus</name>
    <dbReference type="NCBI Taxonomy" id="226505"/>
    <lineage>
        <taxon>Bacteria</taxon>
        <taxon>Pseudomonadati</taxon>
        <taxon>Bacteroidota</taxon>
        <taxon>Cytophagia</taxon>
        <taxon>Cytophagales</taxon>
        <taxon>Cyclobacteriaceae</taxon>
        <taxon>Algoriphagus</taxon>
    </lineage>
</organism>
<accession>A0A1N6DNF6</accession>
<dbReference type="AlphaFoldDB" id="A0A1N6DNF6"/>
<dbReference type="STRING" id="226505.SAMN05444394_1192"/>
<dbReference type="InterPro" id="IPR021889">
    <property type="entry name" value="DUF3500"/>
</dbReference>
<protein>
    <recommendedName>
        <fullName evidence="3">DUF3500 domain-containing protein</fullName>
    </recommendedName>
</protein>
<keyword evidence="2" id="KW-1185">Reference proteome</keyword>
<dbReference type="Proteomes" id="UP000185221">
    <property type="component" value="Unassembled WGS sequence"/>
</dbReference>
<evidence type="ECO:0000313" key="2">
    <source>
        <dbReference type="Proteomes" id="UP000185221"/>
    </source>
</evidence>
<name>A0A1N6DNF6_9BACT</name>
<dbReference type="EMBL" id="FSRC01000001">
    <property type="protein sequence ID" value="SIN72332.1"/>
    <property type="molecule type" value="Genomic_DNA"/>
</dbReference>
<gene>
    <name evidence="1" type="ORF">SAMN05444394_1192</name>
</gene>
<dbReference type="PANTHER" id="PTHR37489">
    <property type="entry name" value="DUF3500 DOMAIN-CONTAINING PROTEIN"/>
    <property type="match status" value="1"/>
</dbReference>
<reference evidence="2" key="1">
    <citation type="submission" date="2016-11" db="EMBL/GenBank/DDBJ databases">
        <authorList>
            <person name="Varghese N."/>
            <person name="Submissions S."/>
        </authorList>
    </citation>
    <scope>NUCLEOTIDE SEQUENCE [LARGE SCALE GENOMIC DNA]</scope>
    <source>
        <strain evidence="2">DSM 15292</strain>
    </source>
</reference>
<dbReference type="RefSeq" id="WP_074223874.1">
    <property type="nucleotide sequence ID" value="NZ_FSRC01000001.1"/>
</dbReference>
<sequence length="337" mass="38581">MKKIVLVGLLIFSSIFLAFILLKDDPASKFLNSMSQDQKQKVLYSFDDETKTQWHYIPSSMFPRAGISLAELDITQKKLLHELLQSSLSETGYLKTIQIMDLENVLREMSGDSVMRDPDKFFVAFYGNPETDSLWSWSFEGHHISLNFTVLNNEQTIAPRFFGANPAVIPSGPRKGEKTLEKEEELGFQLVNSLDQEQKAIAIFQEAPINDIVTRNSIEVDPLSPEGIKFEVLNSSQKKVFLSLIDEYLSTMPEKLAMERMKNIQDEELGEIRFGWAGTTKSGEGHYYRIQGKSFLIEFDNTQTNANHIHTVWRDFNGDFGKDLIKEHYENSDHHTP</sequence>
<dbReference type="Pfam" id="PF12006">
    <property type="entry name" value="DUF3500"/>
    <property type="match status" value="1"/>
</dbReference>
<dbReference type="PANTHER" id="PTHR37489:SF1">
    <property type="entry name" value="DUF3500 DOMAIN-CONTAINING PROTEIN"/>
    <property type="match status" value="1"/>
</dbReference>
<evidence type="ECO:0000313" key="1">
    <source>
        <dbReference type="EMBL" id="SIN72332.1"/>
    </source>
</evidence>